<accession>A0A154G2K5</accession>
<reference evidence="1 2" key="1">
    <citation type="submission" date="2019-10" db="EMBL/GenBank/DDBJ databases">
        <title>Genetic environment of the oxa23 gene and comparative analysis of carbapenem resistant Acinetobacter baumannii isolates belonging to global clone 1, lineage 2 recovered in a burns hospital outbreak in 2012-2013.</title>
        <authorList>
            <person name="Douraghi M."/>
            <person name="Aris P."/>
            <person name="Kenyon J."/>
            <person name="Hamidian M."/>
        </authorList>
    </citation>
    <scope>NUCLEOTIDE SEQUENCE [LARGE SCALE GENOMIC DNA]</scope>
    <source>
        <strain evidence="1 2">ABS103</strain>
    </source>
</reference>
<dbReference type="AlphaFoldDB" id="A0A154G2K5"/>
<dbReference type="RefSeq" id="WP_001989427.1">
    <property type="nucleotide sequence ID" value="NZ_CP034092.1"/>
</dbReference>
<comment type="caution">
    <text evidence="1">The sequence shown here is derived from an EMBL/GenBank/DDBJ whole genome shotgun (WGS) entry which is preliminary data.</text>
</comment>
<sequence length="342" mass="39920">MKIRFNVVAISLYMLPALIYLYLTNLSKITFYEPSLFAIQVSLFFTVMGFFFGTILSRRLSFKFFDFPPKLYLFIIKLLLSFAIVSISIQLLKHGIPLLNNNLRADIQQGYLWNVFTLCSMLSLFFSSYVYFVLNVKFDFHIKGLILLLLILTILTGWKSTLLNYIFIFSSFFVLYKKNKLSILLKAFFAFLVIFFGINAIRSGVYSVSFEEFFSYFFYGFENFVRIAPVYTSECLHSVPLLNSECQFTYDNDSLVNPTFNVYTALMPIYADGGSILVGFMFFVFAFILGLIKDYKNSFFITFLFYLAHYFFMMAHNGYVFNSGSFAILLVLLFIFDFIRIR</sequence>
<evidence type="ECO:0000313" key="1">
    <source>
        <dbReference type="EMBL" id="MQR50332.1"/>
    </source>
</evidence>
<proteinExistence type="predicted"/>
<dbReference type="EMBL" id="WIOC01000017">
    <property type="protein sequence ID" value="MQR50332.1"/>
    <property type="molecule type" value="Genomic_DNA"/>
</dbReference>
<protein>
    <submittedName>
        <fullName evidence="1">Uncharacterized protein</fullName>
    </submittedName>
</protein>
<name>A0A154G2K5_ACIBA</name>
<dbReference type="Proteomes" id="UP000461234">
    <property type="component" value="Unassembled WGS sequence"/>
</dbReference>
<evidence type="ECO:0000313" key="2">
    <source>
        <dbReference type="Proteomes" id="UP000461234"/>
    </source>
</evidence>
<gene>
    <name evidence="1" type="ORF">F2P40_13570</name>
</gene>
<organism evidence="1 2">
    <name type="scientific">Acinetobacter baumannii</name>
    <dbReference type="NCBI Taxonomy" id="470"/>
    <lineage>
        <taxon>Bacteria</taxon>
        <taxon>Pseudomonadati</taxon>
        <taxon>Pseudomonadota</taxon>
        <taxon>Gammaproteobacteria</taxon>
        <taxon>Moraxellales</taxon>
        <taxon>Moraxellaceae</taxon>
        <taxon>Acinetobacter</taxon>
        <taxon>Acinetobacter calcoaceticus/baumannii complex</taxon>
    </lineage>
</organism>